<protein>
    <submittedName>
        <fullName evidence="12">FAD-binding Berberine family protein</fullName>
    </submittedName>
</protein>
<evidence type="ECO:0000256" key="1">
    <source>
        <dbReference type="ARBA" id="ARBA00001974"/>
    </source>
</evidence>
<evidence type="ECO:0000313" key="12">
    <source>
        <dbReference type="EMBL" id="KAL2494351.1"/>
    </source>
</evidence>
<evidence type="ECO:0000256" key="2">
    <source>
        <dbReference type="ARBA" id="ARBA00004913"/>
    </source>
</evidence>
<proteinExistence type="inferred from homology"/>
<dbReference type="Gene3D" id="3.40.462.20">
    <property type="match status" value="1"/>
</dbReference>
<name>A0ABD1S0W0_9LAMI</name>
<comment type="caution">
    <text evidence="12">The sequence shown here is derived from an EMBL/GenBank/DDBJ whole genome shotgun (WGS) entry which is preliminary data.</text>
</comment>
<comment type="similarity">
    <text evidence="3">Belongs to the oxygen-dependent FAD-linked oxidoreductase family.</text>
</comment>
<evidence type="ECO:0000256" key="6">
    <source>
        <dbReference type="ARBA" id="ARBA00022729"/>
    </source>
</evidence>
<keyword evidence="9" id="KW-0325">Glycoprotein</keyword>
<dbReference type="InterPro" id="IPR016166">
    <property type="entry name" value="FAD-bd_PCMH"/>
</dbReference>
<evidence type="ECO:0000256" key="9">
    <source>
        <dbReference type="ARBA" id="ARBA00023180"/>
    </source>
</evidence>
<evidence type="ECO:0000256" key="7">
    <source>
        <dbReference type="ARBA" id="ARBA00022827"/>
    </source>
</evidence>
<dbReference type="PANTHER" id="PTHR32448">
    <property type="entry name" value="OS08G0158400 PROTEIN"/>
    <property type="match status" value="1"/>
</dbReference>
<dbReference type="InterPro" id="IPR036318">
    <property type="entry name" value="FAD-bd_PCMH-like_sf"/>
</dbReference>
<dbReference type="InterPro" id="IPR016167">
    <property type="entry name" value="FAD-bd_PCMH_sub1"/>
</dbReference>
<dbReference type="Pfam" id="PF01565">
    <property type="entry name" value="FAD_binding_4"/>
    <property type="match status" value="1"/>
</dbReference>
<feature type="domain" description="FAD-binding PCMH-type" evidence="11">
    <location>
        <begin position="70"/>
        <end position="244"/>
    </location>
</feature>
<dbReference type="InterPro" id="IPR012951">
    <property type="entry name" value="BBE"/>
</dbReference>
<keyword evidence="4" id="KW-0017">Alkaloid metabolism</keyword>
<dbReference type="FunFam" id="3.30.43.10:FF:000004">
    <property type="entry name" value="Berberine bridge enzyme-like 15"/>
    <property type="match status" value="1"/>
</dbReference>
<accession>A0ABD1S0W0</accession>
<dbReference type="EMBL" id="JBFOLJ010000011">
    <property type="protein sequence ID" value="KAL2494351.1"/>
    <property type="molecule type" value="Genomic_DNA"/>
</dbReference>
<dbReference type="PROSITE" id="PS51387">
    <property type="entry name" value="FAD_PCMH"/>
    <property type="match status" value="1"/>
</dbReference>
<evidence type="ECO:0000256" key="3">
    <source>
        <dbReference type="ARBA" id="ARBA00005466"/>
    </source>
</evidence>
<comment type="pathway">
    <text evidence="2">Alkaloid biosynthesis.</text>
</comment>
<dbReference type="Gene3D" id="3.30.465.10">
    <property type="match status" value="1"/>
</dbReference>
<dbReference type="Proteomes" id="UP001604277">
    <property type="component" value="Unassembled WGS sequence"/>
</dbReference>
<evidence type="ECO:0000259" key="11">
    <source>
        <dbReference type="PROSITE" id="PS51387"/>
    </source>
</evidence>
<dbReference type="Gene3D" id="3.30.43.10">
    <property type="entry name" value="Uridine Diphospho-n-acetylenolpyruvylglucosamine Reductase, domain 2"/>
    <property type="match status" value="1"/>
</dbReference>
<keyword evidence="6 10" id="KW-0732">Signal</keyword>
<sequence>MVLLLVLLLCSLNSFSSAATDSVYDNFVQCFAENKVPNDQISGILYNPANPSFTSVLVSYIRNRRFNVSTTPKPTIIVTPSQESHVSATVLCAKKLGIQIKIRSGGHDYEGISYVSSVEFIILDMFNFRSIDVDMETETAWVGSGAMLGELYYRIWEKSKVHGFPGGVCPTVGVGGHLSGAGYGNMLRKHGLTVDHVIDAKLVDAKGRVLDRKAMGEDLFWAIRGGGGASFGVILAYKINLVPVPSVVTVFRIEKTMDQNATEAVYQFEQIADKIDNDLFIRVLLQPITRNKTRSVRATFIGLFLGDANRLLSVTHSDFPELGLKKADCKEMSWIYSVLFWGNFDNTTTPDVLLSRTPDSVNFLKRKSDYVKTPISKNGLESLFNKMVEIGKVGLVFNSYGGRMNEIPDSETPFPHRAGNLFKIQYSVNWEDEGEEADKNYIDQIRELYSFMAPFVSKNPREAYLNYRDLDIGTTDNGKDSYNQGKVYGVKYFKGNFDRLVKIKTVVDPDNFFRNEQSIPTLPFFVGEKSENRERRNGAARTSSPS</sequence>
<dbReference type="Pfam" id="PF08031">
    <property type="entry name" value="BBE"/>
    <property type="match status" value="1"/>
</dbReference>
<keyword evidence="5" id="KW-0285">Flavoprotein</keyword>
<evidence type="ECO:0000313" key="13">
    <source>
        <dbReference type="Proteomes" id="UP001604277"/>
    </source>
</evidence>
<gene>
    <name evidence="12" type="ORF">Fot_38108</name>
</gene>
<keyword evidence="8" id="KW-1015">Disulfide bond</keyword>
<dbReference type="SUPFAM" id="SSF56176">
    <property type="entry name" value="FAD-binding/transporter-associated domain-like"/>
    <property type="match status" value="1"/>
</dbReference>
<organism evidence="12 13">
    <name type="scientific">Forsythia ovata</name>
    <dbReference type="NCBI Taxonomy" id="205694"/>
    <lineage>
        <taxon>Eukaryota</taxon>
        <taxon>Viridiplantae</taxon>
        <taxon>Streptophyta</taxon>
        <taxon>Embryophyta</taxon>
        <taxon>Tracheophyta</taxon>
        <taxon>Spermatophyta</taxon>
        <taxon>Magnoliopsida</taxon>
        <taxon>eudicotyledons</taxon>
        <taxon>Gunneridae</taxon>
        <taxon>Pentapetalae</taxon>
        <taxon>asterids</taxon>
        <taxon>lamiids</taxon>
        <taxon>Lamiales</taxon>
        <taxon>Oleaceae</taxon>
        <taxon>Forsythieae</taxon>
        <taxon>Forsythia</taxon>
    </lineage>
</organism>
<evidence type="ECO:0000256" key="4">
    <source>
        <dbReference type="ARBA" id="ARBA00022589"/>
    </source>
</evidence>
<keyword evidence="7" id="KW-0274">FAD</keyword>
<evidence type="ECO:0000256" key="10">
    <source>
        <dbReference type="SAM" id="SignalP"/>
    </source>
</evidence>
<dbReference type="AlphaFoldDB" id="A0ABD1S0W0"/>
<feature type="signal peptide" evidence="10">
    <location>
        <begin position="1"/>
        <end position="18"/>
    </location>
</feature>
<comment type="cofactor">
    <cofactor evidence="1">
        <name>FAD</name>
        <dbReference type="ChEBI" id="CHEBI:57692"/>
    </cofactor>
</comment>
<evidence type="ECO:0000256" key="8">
    <source>
        <dbReference type="ARBA" id="ARBA00023157"/>
    </source>
</evidence>
<dbReference type="InterPro" id="IPR006094">
    <property type="entry name" value="Oxid_FAD_bind_N"/>
</dbReference>
<evidence type="ECO:0000256" key="5">
    <source>
        <dbReference type="ARBA" id="ARBA00022630"/>
    </source>
</evidence>
<keyword evidence="13" id="KW-1185">Reference proteome</keyword>
<reference evidence="13" key="1">
    <citation type="submission" date="2024-07" db="EMBL/GenBank/DDBJ databases">
        <title>Two chromosome-level genome assemblies of Korean endemic species Abeliophyllum distichum and Forsythia ovata (Oleaceae).</title>
        <authorList>
            <person name="Jang H."/>
        </authorList>
    </citation>
    <scope>NUCLEOTIDE SEQUENCE [LARGE SCALE GENOMIC DNA]</scope>
</reference>
<feature type="chain" id="PRO_5044770347" evidence="10">
    <location>
        <begin position="19"/>
        <end position="546"/>
    </location>
</feature>
<dbReference type="InterPro" id="IPR016169">
    <property type="entry name" value="FAD-bd_PCMH_sub2"/>
</dbReference>